<dbReference type="EMBL" id="JACCBA010000001">
    <property type="protein sequence ID" value="NYD52909.1"/>
    <property type="molecule type" value="Genomic_DNA"/>
</dbReference>
<keyword evidence="2" id="KW-0812">Transmembrane</keyword>
<comment type="caution">
    <text evidence="3">The sequence shown here is derived from an EMBL/GenBank/DDBJ whole genome shotgun (WGS) entry which is preliminary data.</text>
</comment>
<reference evidence="3 4" key="1">
    <citation type="submission" date="2020-07" db="EMBL/GenBank/DDBJ databases">
        <title>Sequencing the genomes of 1000 actinobacteria strains.</title>
        <authorList>
            <person name="Klenk H.-P."/>
        </authorList>
    </citation>
    <scope>NUCLEOTIDE SEQUENCE [LARGE SCALE GENOMIC DNA]</scope>
    <source>
        <strain evidence="3 4">DSM 40398</strain>
    </source>
</reference>
<gene>
    <name evidence="3" type="ORF">BJY14_008892</name>
</gene>
<feature type="transmembrane region" description="Helical" evidence="2">
    <location>
        <begin position="111"/>
        <end position="132"/>
    </location>
</feature>
<sequence length="159" mass="15925">MNAGTLTKAAAYAAGLALIGLGLRGIVDEVPLAGWAKWFAGAAVLHDAVLVPAVLAAGALTGLVPAGQRRVARAALVIGACVTAVAIPVVLGYGRRPDEPSRLPLPYGRNLAIVLGVIAAAAACVMAARAVAARRRAGRAGGRGGATRAPRPSRKGARR</sequence>
<feature type="transmembrane region" description="Helical" evidence="2">
    <location>
        <begin position="39"/>
        <end position="64"/>
    </location>
</feature>
<name>A0A7Y9ESE6_9ACTN</name>
<keyword evidence="2" id="KW-0472">Membrane</keyword>
<accession>A0A7Y9ESE6</accession>
<protein>
    <submittedName>
        <fullName evidence="3">Uncharacterized protein</fullName>
    </submittedName>
</protein>
<evidence type="ECO:0000313" key="4">
    <source>
        <dbReference type="Proteomes" id="UP000529783"/>
    </source>
</evidence>
<feature type="transmembrane region" description="Helical" evidence="2">
    <location>
        <begin position="9"/>
        <end position="27"/>
    </location>
</feature>
<feature type="region of interest" description="Disordered" evidence="1">
    <location>
        <begin position="139"/>
        <end position="159"/>
    </location>
</feature>
<dbReference type="AlphaFoldDB" id="A0A7Y9ESE6"/>
<dbReference type="Proteomes" id="UP000529783">
    <property type="component" value="Unassembled WGS sequence"/>
</dbReference>
<evidence type="ECO:0000256" key="1">
    <source>
        <dbReference type="SAM" id="MobiDB-lite"/>
    </source>
</evidence>
<organism evidence="3 4">
    <name type="scientific">Actinomadura luteofluorescens</name>
    <dbReference type="NCBI Taxonomy" id="46163"/>
    <lineage>
        <taxon>Bacteria</taxon>
        <taxon>Bacillati</taxon>
        <taxon>Actinomycetota</taxon>
        <taxon>Actinomycetes</taxon>
        <taxon>Streptosporangiales</taxon>
        <taxon>Thermomonosporaceae</taxon>
        <taxon>Actinomadura</taxon>
    </lineage>
</organism>
<evidence type="ECO:0000313" key="3">
    <source>
        <dbReference type="EMBL" id="NYD52909.1"/>
    </source>
</evidence>
<keyword evidence="4" id="KW-1185">Reference proteome</keyword>
<feature type="transmembrane region" description="Helical" evidence="2">
    <location>
        <begin position="71"/>
        <end position="91"/>
    </location>
</feature>
<keyword evidence="2" id="KW-1133">Transmembrane helix</keyword>
<evidence type="ECO:0000256" key="2">
    <source>
        <dbReference type="SAM" id="Phobius"/>
    </source>
</evidence>
<proteinExistence type="predicted"/>
<dbReference type="RefSeq" id="WP_179849036.1">
    <property type="nucleotide sequence ID" value="NZ_JACCBA010000001.1"/>
</dbReference>